<organism evidence="1 2">
    <name type="scientific">Paenibacillus harenae</name>
    <dbReference type="NCBI Taxonomy" id="306543"/>
    <lineage>
        <taxon>Bacteria</taxon>
        <taxon>Bacillati</taxon>
        <taxon>Bacillota</taxon>
        <taxon>Bacilli</taxon>
        <taxon>Bacillales</taxon>
        <taxon>Paenibacillaceae</taxon>
        <taxon>Paenibacillus</taxon>
    </lineage>
</organism>
<dbReference type="Gene3D" id="3.30.1240.10">
    <property type="match status" value="1"/>
</dbReference>
<dbReference type="NCBIfam" id="TIGR00099">
    <property type="entry name" value="Cof-subfamily"/>
    <property type="match status" value="1"/>
</dbReference>
<dbReference type="CDD" id="cd07516">
    <property type="entry name" value="HAD_Pase"/>
    <property type="match status" value="1"/>
</dbReference>
<gene>
    <name evidence="1" type="ORF">J2T15_000539</name>
</gene>
<dbReference type="SUPFAM" id="SSF56784">
    <property type="entry name" value="HAD-like"/>
    <property type="match status" value="1"/>
</dbReference>
<dbReference type="NCBIfam" id="TIGR01484">
    <property type="entry name" value="HAD-SF-IIB"/>
    <property type="match status" value="1"/>
</dbReference>
<evidence type="ECO:0000313" key="1">
    <source>
        <dbReference type="EMBL" id="MDQ0111123.1"/>
    </source>
</evidence>
<dbReference type="SFLD" id="SFLDG01140">
    <property type="entry name" value="C2.B:_Phosphomannomutase_and_P"/>
    <property type="match status" value="1"/>
</dbReference>
<dbReference type="EMBL" id="JAUSSU010000001">
    <property type="protein sequence ID" value="MDQ0111123.1"/>
    <property type="molecule type" value="Genomic_DNA"/>
</dbReference>
<proteinExistence type="predicted"/>
<name>A0ABT9TUV3_PAEHA</name>
<dbReference type="Proteomes" id="UP001229346">
    <property type="component" value="Unassembled WGS sequence"/>
</dbReference>
<dbReference type="SFLD" id="SFLDS00003">
    <property type="entry name" value="Haloacid_Dehalogenase"/>
    <property type="match status" value="1"/>
</dbReference>
<dbReference type="InterPro" id="IPR023214">
    <property type="entry name" value="HAD_sf"/>
</dbReference>
<dbReference type="Pfam" id="PF08282">
    <property type="entry name" value="Hydrolase_3"/>
    <property type="match status" value="1"/>
</dbReference>
<accession>A0ABT9TUV3</accession>
<comment type="caution">
    <text evidence="1">The sequence shown here is derived from an EMBL/GenBank/DDBJ whole genome shotgun (WGS) entry which is preliminary data.</text>
</comment>
<reference evidence="1 2" key="1">
    <citation type="submission" date="2023-07" db="EMBL/GenBank/DDBJ databases">
        <title>Sorghum-associated microbial communities from plants grown in Nebraska, USA.</title>
        <authorList>
            <person name="Schachtman D."/>
        </authorList>
    </citation>
    <scope>NUCLEOTIDE SEQUENCE [LARGE SCALE GENOMIC DNA]</scope>
    <source>
        <strain evidence="1 2">CC482</strain>
    </source>
</reference>
<dbReference type="PANTHER" id="PTHR10000:SF8">
    <property type="entry name" value="HAD SUPERFAMILY HYDROLASE-LIKE, TYPE 3"/>
    <property type="match status" value="1"/>
</dbReference>
<dbReference type="Gene3D" id="3.40.50.1000">
    <property type="entry name" value="HAD superfamily/HAD-like"/>
    <property type="match status" value="1"/>
</dbReference>
<dbReference type="RefSeq" id="WP_307200799.1">
    <property type="nucleotide sequence ID" value="NZ_JAUSST010000004.1"/>
</dbReference>
<dbReference type="PANTHER" id="PTHR10000">
    <property type="entry name" value="PHOSPHOSERINE PHOSPHATASE"/>
    <property type="match status" value="1"/>
</dbReference>
<sequence>MYKLIAIDVDDTLLTDELIVTEGTKSAMAAAIAQGVTVTLATGRMYSSAVKIAKQVELNVPIITYQGALVKTLLGGTVLYERNVPTDAAKELYRFVQENGLHLQLYVNDELYGTEDNDKIKAYSKLSNIPYKIEPDFDKLIDRPLNKMLIIDDPAKLDVVAEQLRPLIGDRVHITKSKAHYLEFMHKEGTKGHALRFMAEHLGCTMDQTIAMGDAWNDNEMITAAGLGVAMGNAIDSLKEIADYVTFSNNEEGVRHVIEKFVLNAE</sequence>
<keyword evidence="2" id="KW-1185">Reference proteome</keyword>
<dbReference type="SFLD" id="SFLDG01144">
    <property type="entry name" value="C2.B.4:_PGP_Like"/>
    <property type="match status" value="1"/>
</dbReference>
<dbReference type="InterPro" id="IPR000150">
    <property type="entry name" value="Cof"/>
</dbReference>
<protein>
    <submittedName>
        <fullName evidence="1">Cof subfamily protein (Haloacid dehalogenase superfamily)</fullName>
    </submittedName>
</protein>
<dbReference type="InterPro" id="IPR006379">
    <property type="entry name" value="HAD-SF_hydro_IIB"/>
</dbReference>
<evidence type="ECO:0000313" key="2">
    <source>
        <dbReference type="Proteomes" id="UP001229346"/>
    </source>
</evidence>
<dbReference type="InterPro" id="IPR036412">
    <property type="entry name" value="HAD-like_sf"/>
</dbReference>
<dbReference type="PROSITE" id="PS01229">
    <property type="entry name" value="COF_2"/>
    <property type="match status" value="1"/>
</dbReference>